<evidence type="ECO:0000313" key="1">
    <source>
        <dbReference type="EMBL" id="RCN39261.1"/>
    </source>
</evidence>
<evidence type="ECO:0000313" key="2">
    <source>
        <dbReference type="Proteomes" id="UP000252519"/>
    </source>
</evidence>
<dbReference type="AlphaFoldDB" id="A0A368G480"/>
<dbReference type="Proteomes" id="UP000252519">
    <property type="component" value="Unassembled WGS sequence"/>
</dbReference>
<proteinExistence type="predicted"/>
<protein>
    <submittedName>
        <fullName evidence="1">Uncharacterized protein</fullName>
    </submittedName>
</protein>
<dbReference type="EMBL" id="JOJR01000347">
    <property type="protein sequence ID" value="RCN39261.1"/>
    <property type="molecule type" value="Genomic_DNA"/>
</dbReference>
<sequence>MAVYFIYTVDGVSTVVRLFNEFNFWESGGVRPVVVQNPEDVRIIMAASGNDHSLFLTDRGAVFALGTGR</sequence>
<gene>
    <name evidence="1" type="ORF">ANCCAN_14789</name>
</gene>
<name>A0A368G480_ANCCA</name>
<dbReference type="InterPro" id="IPR000408">
    <property type="entry name" value="Reg_chr_condens"/>
</dbReference>
<dbReference type="STRING" id="29170.A0A368G480"/>
<dbReference type="SUPFAM" id="SSF50985">
    <property type="entry name" value="RCC1/BLIP-II"/>
    <property type="match status" value="1"/>
</dbReference>
<keyword evidence="2" id="KW-1185">Reference proteome</keyword>
<comment type="caution">
    <text evidence="1">The sequence shown here is derived from an EMBL/GenBank/DDBJ whole genome shotgun (WGS) entry which is preliminary data.</text>
</comment>
<dbReference type="OrthoDB" id="5370059at2759"/>
<dbReference type="Gene3D" id="2.130.10.30">
    <property type="entry name" value="Regulator of chromosome condensation 1/beta-lactamase-inhibitor protein II"/>
    <property type="match status" value="1"/>
</dbReference>
<dbReference type="PROSITE" id="PS00626">
    <property type="entry name" value="RCC1_2"/>
    <property type="match status" value="1"/>
</dbReference>
<reference evidence="1 2" key="1">
    <citation type="submission" date="2014-10" db="EMBL/GenBank/DDBJ databases">
        <title>Draft genome of the hookworm Ancylostoma caninum.</title>
        <authorList>
            <person name="Mitreva M."/>
        </authorList>
    </citation>
    <scope>NUCLEOTIDE SEQUENCE [LARGE SCALE GENOMIC DNA]</scope>
    <source>
        <strain evidence="1 2">Baltimore</strain>
    </source>
</reference>
<organism evidence="1 2">
    <name type="scientific">Ancylostoma caninum</name>
    <name type="common">Dog hookworm</name>
    <dbReference type="NCBI Taxonomy" id="29170"/>
    <lineage>
        <taxon>Eukaryota</taxon>
        <taxon>Metazoa</taxon>
        <taxon>Ecdysozoa</taxon>
        <taxon>Nematoda</taxon>
        <taxon>Chromadorea</taxon>
        <taxon>Rhabditida</taxon>
        <taxon>Rhabditina</taxon>
        <taxon>Rhabditomorpha</taxon>
        <taxon>Strongyloidea</taxon>
        <taxon>Ancylostomatidae</taxon>
        <taxon>Ancylostomatinae</taxon>
        <taxon>Ancylostoma</taxon>
    </lineage>
</organism>
<dbReference type="InterPro" id="IPR009091">
    <property type="entry name" value="RCC1/BLIP-II"/>
</dbReference>
<accession>A0A368G480</accession>